<evidence type="ECO:0000313" key="4">
    <source>
        <dbReference type="Proteomes" id="UP000019591"/>
    </source>
</evidence>
<dbReference type="PATRIC" id="fig|1286171.3.peg.188"/>
<feature type="domain" description="NTP pyrophosphohydrolase MazG-like" evidence="2">
    <location>
        <begin position="252"/>
        <end position="325"/>
    </location>
</feature>
<protein>
    <recommendedName>
        <fullName evidence="5">MazG family protein</fullName>
    </recommendedName>
</protein>
<dbReference type="GO" id="GO:0046052">
    <property type="term" value="P:UTP catabolic process"/>
    <property type="evidence" value="ECO:0007669"/>
    <property type="project" value="TreeGrafter"/>
</dbReference>
<dbReference type="HOGENOM" id="CLU_038356_1_0_9"/>
<dbReference type="PANTHER" id="PTHR30522:SF0">
    <property type="entry name" value="NUCLEOSIDE TRIPHOSPHATE PYROPHOSPHOHYDROLASE"/>
    <property type="match status" value="1"/>
</dbReference>
<dbReference type="NCBIfam" id="TIGR00444">
    <property type="entry name" value="mazG"/>
    <property type="match status" value="1"/>
</dbReference>
<dbReference type="InterPro" id="IPR035013">
    <property type="entry name" value="YabN_N"/>
</dbReference>
<dbReference type="Proteomes" id="UP000019591">
    <property type="component" value="Chromosome"/>
</dbReference>
<dbReference type="CDD" id="cd11528">
    <property type="entry name" value="NTP-PPase_MazG_Nterm"/>
    <property type="match status" value="1"/>
</dbReference>
<dbReference type="InterPro" id="IPR048015">
    <property type="entry name" value="NTP-PPase_MazG-like_N"/>
</dbReference>
<evidence type="ECO:0008006" key="5">
    <source>
        <dbReference type="Google" id="ProtNLM"/>
    </source>
</evidence>
<dbReference type="PANTHER" id="PTHR30522">
    <property type="entry name" value="NUCLEOSIDE TRIPHOSPHATE PYROPHOSPHOHYDROLASE"/>
    <property type="match status" value="1"/>
</dbReference>
<evidence type="ECO:0000259" key="1">
    <source>
        <dbReference type="Pfam" id="PF00590"/>
    </source>
</evidence>
<dbReference type="RefSeq" id="WP_025434597.1">
    <property type="nucleotide sequence ID" value="NZ_CP007452.1"/>
</dbReference>
<gene>
    <name evidence="3" type="ORF">EAL2_c02500</name>
</gene>
<dbReference type="Pfam" id="PF03819">
    <property type="entry name" value="MazG"/>
    <property type="match status" value="2"/>
</dbReference>
<reference evidence="3 4" key="1">
    <citation type="journal article" date="2014" name="Genome Announc.">
        <title>Complete Genome Sequence of Amino Acid-Utilizing Eubacterium acidaminophilum al-2 (DSM 3953).</title>
        <authorList>
            <person name="Poehlein A."/>
            <person name="Andreesen J.R."/>
            <person name="Daniel R."/>
        </authorList>
    </citation>
    <scope>NUCLEOTIDE SEQUENCE [LARGE SCALE GENOMIC DNA]</scope>
    <source>
        <strain evidence="3 4">DSM 3953</strain>
    </source>
</reference>
<dbReference type="GO" id="GO:0046081">
    <property type="term" value="P:dUTP catabolic process"/>
    <property type="evidence" value="ECO:0007669"/>
    <property type="project" value="TreeGrafter"/>
</dbReference>
<dbReference type="InterPro" id="IPR004518">
    <property type="entry name" value="MazG-like_dom"/>
</dbReference>
<dbReference type="InterPro" id="IPR014777">
    <property type="entry name" value="4pyrrole_Mease_sub1"/>
</dbReference>
<dbReference type="SUPFAM" id="SSF101386">
    <property type="entry name" value="all-alpha NTP pyrophosphatases"/>
    <property type="match status" value="2"/>
</dbReference>
<sequence length="483" mass="54671">MNKITIVGLGPGDIDLISRGAMEALKNSKRAVLRTKEHPVVEKLIEEGVEFDSLDRYYETECSFEKVYSSIAEHIVSMAKEGVVYAVPGHPRVAENTVSLIEKLAGEKGIGLEIIPSMSFVDAMFNALGFDPSDGFVLLDALSFKSREVSSDKAVIITQVYSKFVASETKLKLMEYYDDDQGIYVVGHAGIKGSESIVSMPLCELDHYKGFDHLTSVYVPRGSSKKFKDVYELEDIMDKLRSKDGCPWDIKQTHQSIKKCLIEEAYELADAIENDDVEGMIEELGDVLLQVVFHSQIGKEEGLFNLDEVADSICKKLIYRHPHVFGEDKYEEATFMKKWEDMKKAEKGEETVAEGLIRIPRHLPALIRAHKAQTKAAYVGFDWKEIEDVYKKVQEEYKEVVDAHAAGDIQYIQEELGDLLFSVVNLSRFLKVDPEESLNITTEKFIRRFQFVEIEAAKMGKNIQDMTLEEMDMLWEAAKKVLG</sequence>
<evidence type="ECO:0000259" key="2">
    <source>
        <dbReference type="Pfam" id="PF03819"/>
    </source>
</evidence>
<accession>W8TCM2</accession>
<dbReference type="eggNOG" id="COG3956">
    <property type="taxonomic scope" value="Bacteria"/>
</dbReference>
<dbReference type="Gene3D" id="1.10.287.1080">
    <property type="entry name" value="MazG-like"/>
    <property type="match status" value="2"/>
</dbReference>
<dbReference type="InterPro" id="IPR048011">
    <property type="entry name" value="NTP-PPase_MazG-like_C"/>
</dbReference>
<dbReference type="AlphaFoldDB" id="W8TCM2"/>
<dbReference type="Pfam" id="PF00590">
    <property type="entry name" value="TP_methylase"/>
    <property type="match status" value="1"/>
</dbReference>
<feature type="domain" description="NTP pyrophosphohydrolase MazG-like" evidence="2">
    <location>
        <begin position="389"/>
        <end position="448"/>
    </location>
</feature>
<dbReference type="Gene3D" id="3.40.1010.10">
    <property type="entry name" value="Cobalt-precorrin-4 Transmethylase, Domain 1"/>
    <property type="match status" value="1"/>
</dbReference>
<dbReference type="KEGG" id="eac:EAL2_c02500"/>
<dbReference type="CDD" id="cd11723">
    <property type="entry name" value="YabN_N_like"/>
    <property type="match status" value="1"/>
</dbReference>
<dbReference type="InterPro" id="IPR000878">
    <property type="entry name" value="4pyrrol_Mease"/>
</dbReference>
<proteinExistence type="predicted"/>
<dbReference type="GO" id="GO:0006203">
    <property type="term" value="P:dGTP catabolic process"/>
    <property type="evidence" value="ECO:0007669"/>
    <property type="project" value="TreeGrafter"/>
</dbReference>
<keyword evidence="4" id="KW-1185">Reference proteome</keyword>
<dbReference type="CDD" id="cd11529">
    <property type="entry name" value="NTP-PPase_MazG_Cterm"/>
    <property type="match status" value="1"/>
</dbReference>
<dbReference type="FunFam" id="1.10.287.1080:FF:000003">
    <property type="entry name" value="Nucleoside triphosphate pyrophosphohydrolase"/>
    <property type="match status" value="1"/>
</dbReference>
<dbReference type="GO" id="GO:0046076">
    <property type="term" value="P:dTTP catabolic process"/>
    <property type="evidence" value="ECO:0007669"/>
    <property type="project" value="TreeGrafter"/>
</dbReference>
<dbReference type="GO" id="GO:0046047">
    <property type="term" value="P:TTP catabolic process"/>
    <property type="evidence" value="ECO:0007669"/>
    <property type="project" value="TreeGrafter"/>
</dbReference>
<dbReference type="OrthoDB" id="9808939at2"/>
<dbReference type="FunFam" id="1.10.287.1080:FF:000001">
    <property type="entry name" value="Nucleoside triphosphate pyrophosphohydrolase"/>
    <property type="match status" value="1"/>
</dbReference>
<dbReference type="PIRSF" id="PIRSF002845">
    <property type="entry name" value="Ttrprl_mtas_MazG"/>
    <property type="match status" value="1"/>
</dbReference>
<name>W8TCM2_PEPAC</name>
<dbReference type="InterPro" id="IPR035996">
    <property type="entry name" value="4pyrrol_Methylase_sf"/>
</dbReference>
<evidence type="ECO:0000313" key="3">
    <source>
        <dbReference type="EMBL" id="AHM55553.1"/>
    </source>
</evidence>
<dbReference type="GO" id="GO:0046061">
    <property type="term" value="P:dATP catabolic process"/>
    <property type="evidence" value="ECO:0007669"/>
    <property type="project" value="TreeGrafter"/>
</dbReference>
<dbReference type="GO" id="GO:0047429">
    <property type="term" value="F:nucleoside triphosphate diphosphatase activity"/>
    <property type="evidence" value="ECO:0007669"/>
    <property type="project" value="InterPro"/>
</dbReference>
<feature type="domain" description="Tetrapyrrole methylase" evidence="1">
    <location>
        <begin position="3"/>
        <end position="205"/>
    </location>
</feature>
<dbReference type="NCBIfam" id="NF007113">
    <property type="entry name" value="PRK09562.1"/>
    <property type="match status" value="1"/>
</dbReference>
<dbReference type="STRING" id="1286171.EAL2_c02500"/>
<dbReference type="InterPro" id="IPR024180">
    <property type="entry name" value="Tetrapyrrole_Mease/MazG_pred"/>
</dbReference>
<dbReference type="SUPFAM" id="SSF53790">
    <property type="entry name" value="Tetrapyrrole methylase"/>
    <property type="match status" value="1"/>
</dbReference>
<dbReference type="InterPro" id="IPR011551">
    <property type="entry name" value="NTP_PyrPHydrolase_MazG"/>
</dbReference>
<dbReference type="EMBL" id="CP007452">
    <property type="protein sequence ID" value="AHM55553.1"/>
    <property type="molecule type" value="Genomic_DNA"/>
</dbReference>
<dbReference type="GO" id="GO:0006950">
    <property type="term" value="P:response to stress"/>
    <property type="evidence" value="ECO:0007669"/>
    <property type="project" value="UniProtKB-ARBA"/>
</dbReference>
<organism evidence="3 4">
    <name type="scientific">Peptoclostridium acidaminophilum DSM 3953</name>
    <dbReference type="NCBI Taxonomy" id="1286171"/>
    <lineage>
        <taxon>Bacteria</taxon>
        <taxon>Bacillati</taxon>
        <taxon>Bacillota</taxon>
        <taxon>Clostridia</taxon>
        <taxon>Peptostreptococcales</taxon>
        <taxon>Peptoclostridiaceae</taxon>
        <taxon>Peptoclostridium</taxon>
    </lineage>
</organism>
<dbReference type="GO" id="GO:0008168">
    <property type="term" value="F:methyltransferase activity"/>
    <property type="evidence" value="ECO:0007669"/>
    <property type="project" value="InterPro"/>
</dbReference>